<dbReference type="EC" id="3.1.3.84" evidence="2"/>
<comment type="catalytic activity">
    <reaction evidence="4">
        <text>ADP-alpha-D-ribose 1''-phosphate + H2O = ADP-D-ribose + phosphate</text>
        <dbReference type="Rhea" id="RHEA:25029"/>
        <dbReference type="ChEBI" id="CHEBI:15377"/>
        <dbReference type="ChEBI" id="CHEBI:43474"/>
        <dbReference type="ChEBI" id="CHEBI:57967"/>
        <dbReference type="ChEBI" id="CHEBI:58753"/>
        <dbReference type="EC" id="3.1.3.84"/>
    </reaction>
</comment>
<dbReference type="PANTHER" id="PTHR12521:SF0">
    <property type="entry name" value="ADP-RIBOSE GLYCOHYDROLASE OARD1"/>
    <property type="match status" value="1"/>
</dbReference>
<dbReference type="InterPro" id="IPR002589">
    <property type="entry name" value="Macro_dom"/>
</dbReference>
<dbReference type="AlphaFoldDB" id="A0A9W4WSN2"/>
<accession>A0A9W4WSN2</accession>
<protein>
    <recommendedName>
        <fullName evidence="3">ADP-ribose 1''-phosphate phosphatase</fullName>
        <ecNumber evidence="2">3.1.3.84</ecNumber>
    </recommendedName>
</protein>
<evidence type="ECO:0000313" key="7">
    <source>
        <dbReference type="Proteomes" id="UP001153678"/>
    </source>
</evidence>
<dbReference type="Gene3D" id="3.40.220.10">
    <property type="entry name" value="Leucine Aminopeptidase, subunit E, domain 1"/>
    <property type="match status" value="1"/>
</dbReference>
<sequence length="156" mass="18145">MSSNSQPSQITYDTKFIFEETRGDLFNDAPENSSLAHCVSADFKMSKGIAKIFKKKFSTRGLFDQNKKVGQVATLYRNNRYIFYIITKQIFSDKPTREDFVLALKDLRRACEDKNVKLLCLPRIGTGLDKLPLEFVHRTIINVFDGYEMKMIMYYL</sequence>
<keyword evidence="7" id="KW-1185">Reference proteome</keyword>
<dbReference type="EMBL" id="CAMKVN010001397">
    <property type="protein sequence ID" value="CAI2175687.1"/>
    <property type="molecule type" value="Genomic_DNA"/>
</dbReference>
<name>A0A9W4WSN2_9GLOM</name>
<evidence type="ECO:0000259" key="5">
    <source>
        <dbReference type="PROSITE" id="PS51154"/>
    </source>
</evidence>
<dbReference type="OrthoDB" id="2155246at2759"/>
<dbReference type="Proteomes" id="UP001153678">
    <property type="component" value="Unassembled WGS sequence"/>
</dbReference>
<dbReference type="InterPro" id="IPR043472">
    <property type="entry name" value="Macro_dom-like"/>
</dbReference>
<comment type="caution">
    <text evidence="6">The sequence shown here is derived from an EMBL/GenBank/DDBJ whole genome shotgun (WGS) entry which is preliminary data.</text>
</comment>
<gene>
    <name evidence="6" type="ORF">FWILDA_LOCUS7220</name>
</gene>
<proteinExistence type="inferred from homology"/>
<dbReference type="PROSITE" id="PS51154">
    <property type="entry name" value="MACRO"/>
    <property type="match status" value="1"/>
</dbReference>
<dbReference type="SUPFAM" id="SSF52949">
    <property type="entry name" value="Macro domain-like"/>
    <property type="match status" value="1"/>
</dbReference>
<evidence type="ECO:0000256" key="3">
    <source>
        <dbReference type="ARBA" id="ARBA00019744"/>
    </source>
</evidence>
<dbReference type="PANTHER" id="PTHR12521">
    <property type="entry name" value="PROTEIN C6ORF130"/>
    <property type="match status" value="1"/>
</dbReference>
<reference evidence="6" key="1">
    <citation type="submission" date="2022-08" db="EMBL/GenBank/DDBJ databases">
        <authorList>
            <person name="Kallberg Y."/>
            <person name="Tangrot J."/>
            <person name="Rosling A."/>
        </authorList>
    </citation>
    <scope>NUCLEOTIDE SEQUENCE</scope>
    <source>
        <strain evidence="6">Wild A</strain>
    </source>
</reference>
<evidence type="ECO:0000256" key="4">
    <source>
        <dbReference type="ARBA" id="ARBA00034427"/>
    </source>
</evidence>
<evidence type="ECO:0000256" key="2">
    <source>
        <dbReference type="ARBA" id="ARBA00012983"/>
    </source>
</evidence>
<evidence type="ECO:0000256" key="1">
    <source>
        <dbReference type="ARBA" id="ARBA00006575"/>
    </source>
</evidence>
<dbReference type="GO" id="GO:0140291">
    <property type="term" value="P:peptidyl-glutamate ADP-deribosylation"/>
    <property type="evidence" value="ECO:0007669"/>
    <property type="project" value="TreeGrafter"/>
</dbReference>
<evidence type="ECO:0000313" key="6">
    <source>
        <dbReference type="EMBL" id="CAI2175687.1"/>
    </source>
</evidence>
<dbReference type="CDD" id="cd02901">
    <property type="entry name" value="Macro_Poa1p-like"/>
    <property type="match status" value="1"/>
</dbReference>
<comment type="similarity">
    <text evidence="1">Belongs to the POA1 family.</text>
</comment>
<feature type="domain" description="Macro" evidence="5">
    <location>
        <begin position="5"/>
        <end position="156"/>
    </location>
</feature>
<organism evidence="6 7">
    <name type="scientific">Funneliformis geosporum</name>
    <dbReference type="NCBI Taxonomy" id="1117311"/>
    <lineage>
        <taxon>Eukaryota</taxon>
        <taxon>Fungi</taxon>
        <taxon>Fungi incertae sedis</taxon>
        <taxon>Mucoromycota</taxon>
        <taxon>Glomeromycotina</taxon>
        <taxon>Glomeromycetes</taxon>
        <taxon>Glomerales</taxon>
        <taxon>Glomeraceae</taxon>
        <taxon>Funneliformis</taxon>
    </lineage>
</organism>
<dbReference type="InterPro" id="IPR050892">
    <property type="entry name" value="ADP-ribose_metab_enzymes"/>
</dbReference>